<proteinExistence type="predicted"/>
<dbReference type="EMBL" id="GBHO01002609">
    <property type="protein sequence ID" value="JAG40995.1"/>
    <property type="molecule type" value="Transcribed_RNA"/>
</dbReference>
<accession>A0A0A9ZGA0</accession>
<reference evidence="2" key="2">
    <citation type="submission" date="2014-07" db="EMBL/GenBank/DDBJ databases">
        <authorList>
            <person name="Hull J."/>
        </authorList>
    </citation>
    <scope>NUCLEOTIDE SEQUENCE</scope>
</reference>
<dbReference type="EMBL" id="GBHO01002565">
    <property type="protein sequence ID" value="JAG41039.1"/>
    <property type="molecule type" value="Transcribed_RNA"/>
</dbReference>
<protein>
    <submittedName>
        <fullName evidence="2">COP9 signalosome complex subunit 8</fullName>
    </submittedName>
</protein>
<name>A0A0A9ZGA0_LYGHE</name>
<reference evidence="2" key="1">
    <citation type="journal article" date="2014" name="PLoS ONE">
        <title>Transcriptome-Based Identification of ABC Transporters in the Western Tarnished Plant Bug Lygus hesperus.</title>
        <authorList>
            <person name="Hull J.J."/>
            <person name="Chaney K."/>
            <person name="Geib S.M."/>
            <person name="Fabrick J.A."/>
            <person name="Brent C.S."/>
            <person name="Walsh D."/>
            <person name="Lavine L.C."/>
        </authorList>
    </citation>
    <scope>NUCLEOTIDE SEQUENCE</scope>
</reference>
<organism evidence="2">
    <name type="scientific">Lygus hesperus</name>
    <name type="common">Western plant bug</name>
    <dbReference type="NCBI Taxonomy" id="30085"/>
    <lineage>
        <taxon>Eukaryota</taxon>
        <taxon>Metazoa</taxon>
        <taxon>Ecdysozoa</taxon>
        <taxon>Arthropoda</taxon>
        <taxon>Hexapoda</taxon>
        <taxon>Insecta</taxon>
        <taxon>Pterygota</taxon>
        <taxon>Neoptera</taxon>
        <taxon>Paraneoptera</taxon>
        <taxon>Hemiptera</taxon>
        <taxon>Heteroptera</taxon>
        <taxon>Panheteroptera</taxon>
        <taxon>Cimicomorpha</taxon>
        <taxon>Miridae</taxon>
        <taxon>Mirini</taxon>
        <taxon>Lygus</taxon>
    </lineage>
</organism>
<gene>
    <name evidence="2" type="primary">CSN8_2</name>
    <name evidence="1" type="synonym">CSN8_0</name>
    <name evidence="3" type="synonym">CSN8_5</name>
    <name evidence="3" type="ORF">CM83_59288</name>
    <name evidence="2" type="ORF">CM83_59293</name>
    <name evidence="1" type="ORF">CM83_59297</name>
</gene>
<evidence type="ECO:0000313" key="1">
    <source>
        <dbReference type="EMBL" id="JAG07753.1"/>
    </source>
</evidence>
<evidence type="ECO:0000313" key="2">
    <source>
        <dbReference type="EMBL" id="JAG40995.1"/>
    </source>
</evidence>
<dbReference type="EMBL" id="GBHO01035851">
    <property type="protein sequence ID" value="JAG07753.1"/>
    <property type="molecule type" value="Transcribed_RNA"/>
</dbReference>
<dbReference type="AlphaFoldDB" id="A0A0A9ZGA0"/>
<evidence type="ECO:0000313" key="3">
    <source>
        <dbReference type="EMBL" id="JAG41039.1"/>
    </source>
</evidence>
<sequence>MTYVAANSNPVPRPFLTVHRFKEFKLEFLGNTPVSSLPCWLHCSTLALFLRILPDDITVYSIRNGWPPFFDPKMRDGNRQTPNAYKLPTPCIGRVGVLIPFISTRYLL</sequence>